<gene>
    <name evidence="1" type="ORF">SFRICE_026705</name>
</gene>
<name>A0A2H1VLW4_SPOFR</name>
<sequence>MRVSWMPAIAPTMQAIDRLTVFVTLKPQTGRIPRKLDVKFLALKRVENHPMPSPALGETRGSVRLLLTKNHPVLLLVLFKPELRTRTLANSLLKSSTRGTLESNCHRKRHVVARSLEMCPVYGNRLTLYYKGLITQMVQVGVHCIAALRALLRTSACHFGDKRRVKNVYLRWLMVYQNVDLSKADI</sequence>
<organism evidence="1">
    <name type="scientific">Spodoptera frugiperda</name>
    <name type="common">Fall armyworm</name>
    <dbReference type="NCBI Taxonomy" id="7108"/>
    <lineage>
        <taxon>Eukaryota</taxon>
        <taxon>Metazoa</taxon>
        <taxon>Ecdysozoa</taxon>
        <taxon>Arthropoda</taxon>
        <taxon>Hexapoda</taxon>
        <taxon>Insecta</taxon>
        <taxon>Pterygota</taxon>
        <taxon>Neoptera</taxon>
        <taxon>Endopterygota</taxon>
        <taxon>Lepidoptera</taxon>
        <taxon>Glossata</taxon>
        <taxon>Ditrysia</taxon>
        <taxon>Noctuoidea</taxon>
        <taxon>Noctuidae</taxon>
        <taxon>Amphipyrinae</taxon>
        <taxon>Spodoptera</taxon>
    </lineage>
</organism>
<reference evidence="1" key="1">
    <citation type="submission" date="2016-07" db="EMBL/GenBank/DDBJ databases">
        <authorList>
            <person name="Bretaudeau A."/>
        </authorList>
    </citation>
    <scope>NUCLEOTIDE SEQUENCE</scope>
    <source>
        <strain evidence="1">Rice</strain>
        <tissue evidence="1">Whole body</tissue>
    </source>
</reference>
<proteinExistence type="predicted"/>
<evidence type="ECO:0000313" key="1">
    <source>
        <dbReference type="EMBL" id="SOQ41813.1"/>
    </source>
</evidence>
<protein>
    <submittedName>
        <fullName evidence="1">SFRICE_026705</fullName>
    </submittedName>
</protein>
<dbReference type="EMBL" id="ODYU01003274">
    <property type="protein sequence ID" value="SOQ41813.1"/>
    <property type="molecule type" value="Genomic_DNA"/>
</dbReference>
<dbReference type="AlphaFoldDB" id="A0A2H1VLW4"/>
<accession>A0A2H1VLW4</accession>